<evidence type="ECO:0000313" key="2">
    <source>
        <dbReference type="EMBL" id="CAF4149760.1"/>
    </source>
</evidence>
<evidence type="ECO:0000313" key="3">
    <source>
        <dbReference type="Proteomes" id="UP000663887"/>
    </source>
</evidence>
<proteinExistence type="predicted"/>
<name>A0A817AE37_9BILA</name>
<sequence>MQSVRSAIIRYPDRVLLSLRHGSEVYREMNLSVARMNLIPIDYFNKSYINRGLKYLEGRYLIYQLLAQMDMNIGHFIFDDVFGLYSNLKQFRSTRVNVPSENYVLAHNPCSSFPMPLDKLCDKFTEGIFPIITSNPVRSIDFLLNSSERLCFRQLVAGQGIAGAVGQNAKNLHRARIFDEFRSDLLNVHHIDPISMPREHHIGLVEKHGRRNFQNLDEIYFKIRTTPQYMDIRVSILKNFVNMTIADQLKLFQTLTIVISPCGGISMLFSFLPSKATLIVSGYPKIEKNRYGPGRLEAVYWDYQSHLNVLHYPVDSLDDFELSDRMLKDKQEDLKHEAKVILRTEKLFPLIDSAIIRAALKY</sequence>
<dbReference type="AlphaFoldDB" id="A0A817AE37"/>
<dbReference type="EMBL" id="CAJNRG010018434">
    <property type="protein sequence ID" value="CAF2257452.1"/>
    <property type="molecule type" value="Genomic_DNA"/>
</dbReference>
<accession>A0A817AE37</accession>
<protein>
    <submittedName>
        <fullName evidence="1">Uncharacterized protein</fullName>
    </submittedName>
</protein>
<dbReference type="Proteomes" id="UP000663887">
    <property type="component" value="Unassembled WGS sequence"/>
</dbReference>
<dbReference type="Proteomes" id="UP000663842">
    <property type="component" value="Unassembled WGS sequence"/>
</dbReference>
<organism evidence="1 3">
    <name type="scientific">Rotaria magnacalcarata</name>
    <dbReference type="NCBI Taxonomy" id="392030"/>
    <lineage>
        <taxon>Eukaryota</taxon>
        <taxon>Metazoa</taxon>
        <taxon>Spiralia</taxon>
        <taxon>Gnathifera</taxon>
        <taxon>Rotifera</taxon>
        <taxon>Eurotatoria</taxon>
        <taxon>Bdelloidea</taxon>
        <taxon>Philodinida</taxon>
        <taxon>Philodinidae</taxon>
        <taxon>Rotaria</taxon>
    </lineage>
</organism>
<comment type="caution">
    <text evidence="1">The sequence shown here is derived from an EMBL/GenBank/DDBJ whole genome shotgun (WGS) entry which is preliminary data.</text>
</comment>
<reference evidence="1" key="1">
    <citation type="submission" date="2021-02" db="EMBL/GenBank/DDBJ databases">
        <authorList>
            <person name="Nowell W R."/>
        </authorList>
    </citation>
    <scope>NUCLEOTIDE SEQUENCE</scope>
</reference>
<dbReference type="EMBL" id="CAJOBF010004706">
    <property type="protein sequence ID" value="CAF4149760.1"/>
    <property type="molecule type" value="Genomic_DNA"/>
</dbReference>
<gene>
    <name evidence="2" type="ORF">UXM345_LOCUS25052</name>
    <name evidence="1" type="ORF">XDN619_LOCUS35801</name>
</gene>
<evidence type="ECO:0000313" key="1">
    <source>
        <dbReference type="EMBL" id="CAF2257452.1"/>
    </source>
</evidence>